<accession>A0AAX6H8Z2</accession>
<protein>
    <submittedName>
        <fullName evidence="1">Uncharacterized protein</fullName>
    </submittedName>
</protein>
<dbReference type="AlphaFoldDB" id="A0AAX6H8Z2"/>
<sequence>MHEHGHWTRNLVMAVMVDDGEGNAVVVLTLVSQWMVLVKRQGCHCRGHGTAARWLYCIGTKSVLLWKNNGLYRTPKEYGNIMMVYK</sequence>
<name>A0AAX6H8Z2_IRIPA</name>
<keyword evidence="2" id="KW-1185">Reference proteome</keyword>
<dbReference type="EMBL" id="JANAVB010011395">
    <property type="protein sequence ID" value="KAJ6837520.1"/>
    <property type="molecule type" value="Genomic_DNA"/>
</dbReference>
<comment type="caution">
    <text evidence="1">The sequence shown here is derived from an EMBL/GenBank/DDBJ whole genome shotgun (WGS) entry which is preliminary data.</text>
</comment>
<reference evidence="1" key="2">
    <citation type="submission" date="2023-04" db="EMBL/GenBank/DDBJ databases">
        <authorList>
            <person name="Bruccoleri R.E."/>
            <person name="Oakeley E.J."/>
            <person name="Faust A.-M."/>
            <person name="Dessus-Babus S."/>
            <person name="Altorfer M."/>
            <person name="Burckhardt D."/>
            <person name="Oertli M."/>
            <person name="Naumann U."/>
            <person name="Petersen F."/>
            <person name="Wong J."/>
        </authorList>
    </citation>
    <scope>NUCLEOTIDE SEQUENCE</scope>
    <source>
        <strain evidence="1">GSM-AAB239-AS_SAM_17_03QT</strain>
        <tissue evidence="1">Leaf</tissue>
    </source>
</reference>
<evidence type="ECO:0000313" key="2">
    <source>
        <dbReference type="Proteomes" id="UP001140949"/>
    </source>
</evidence>
<reference evidence="1" key="1">
    <citation type="journal article" date="2023" name="GigaByte">
        <title>Genome assembly of the bearded iris, Iris pallida Lam.</title>
        <authorList>
            <person name="Bruccoleri R.E."/>
            <person name="Oakeley E.J."/>
            <person name="Faust A.M.E."/>
            <person name="Altorfer M."/>
            <person name="Dessus-Babus S."/>
            <person name="Burckhardt D."/>
            <person name="Oertli M."/>
            <person name="Naumann U."/>
            <person name="Petersen F."/>
            <person name="Wong J."/>
        </authorList>
    </citation>
    <scope>NUCLEOTIDE SEQUENCE</scope>
    <source>
        <strain evidence="1">GSM-AAB239-AS_SAM_17_03QT</strain>
    </source>
</reference>
<evidence type="ECO:0000313" key="1">
    <source>
        <dbReference type="EMBL" id="KAJ6837520.1"/>
    </source>
</evidence>
<organism evidence="1 2">
    <name type="scientific">Iris pallida</name>
    <name type="common">Sweet iris</name>
    <dbReference type="NCBI Taxonomy" id="29817"/>
    <lineage>
        <taxon>Eukaryota</taxon>
        <taxon>Viridiplantae</taxon>
        <taxon>Streptophyta</taxon>
        <taxon>Embryophyta</taxon>
        <taxon>Tracheophyta</taxon>
        <taxon>Spermatophyta</taxon>
        <taxon>Magnoliopsida</taxon>
        <taxon>Liliopsida</taxon>
        <taxon>Asparagales</taxon>
        <taxon>Iridaceae</taxon>
        <taxon>Iridoideae</taxon>
        <taxon>Irideae</taxon>
        <taxon>Iris</taxon>
    </lineage>
</organism>
<proteinExistence type="predicted"/>
<dbReference type="Proteomes" id="UP001140949">
    <property type="component" value="Unassembled WGS sequence"/>
</dbReference>
<gene>
    <name evidence="1" type="ORF">M6B38_120210</name>
</gene>